<keyword evidence="4" id="KW-1003">Cell membrane</keyword>
<accession>A0A7X0SR62</accession>
<evidence type="ECO:0000313" key="9">
    <source>
        <dbReference type="EMBL" id="MBB6734581.1"/>
    </source>
</evidence>
<dbReference type="GO" id="GO:0005886">
    <property type="term" value="C:plasma membrane"/>
    <property type="evidence" value="ECO:0007669"/>
    <property type="project" value="UniProtKB-SubCell"/>
</dbReference>
<dbReference type="AlphaFoldDB" id="A0A7X0SR62"/>
<dbReference type="Pfam" id="PF00005">
    <property type="entry name" value="ABC_tran"/>
    <property type="match status" value="1"/>
</dbReference>
<name>A0A7X0SR62_9BACL</name>
<dbReference type="CDD" id="cd03257">
    <property type="entry name" value="ABC_NikE_OppD_transporters"/>
    <property type="match status" value="1"/>
</dbReference>
<dbReference type="PROSITE" id="PS00211">
    <property type="entry name" value="ABC_TRANSPORTER_1"/>
    <property type="match status" value="1"/>
</dbReference>
<keyword evidence="3" id="KW-0813">Transport</keyword>
<dbReference type="SUPFAM" id="SSF52540">
    <property type="entry name" value="P-loop containing nucleoside triphosphate hydrolases"/>
    <property type="match status" value="1"/>
</dbReference>
<dbReference type="InterPro" id="IPR003593">
    <property type="entry name" value="AAA+_ATPase"/>
</dbReference>
<keyword evidence="6 9" id="KW-0067">ATP-binding</keyword>
<dbReference type="SMART" id="SM00382">
    <property type="entry name" value="AAA"/>
    <property type="match status" value="1"/>
</dbReference>
<dbReference type="Pfam" id="PF08352">
    <property type="entry name" value="oligo_HPY"/>
    <property type="match status" value="1"/>
</dbReference>
<evidence type="ECO:0000256" key="5">
    <source>
        <dbReference type="ARBA" id="ARBA00022741"/>
    </source>
</evidence>
<dbReference type="InterPro" id="IPR050388">
    <property type="entry name" value="ABC_Ni/Peptide_Import"/>
</dbReference>
<gene>
    <name evidence="9" type="ORF">H7C18_27005</name>
</gene>
<evidence type="ECO:0000313" key="10">
    <source>
        <dbReference type="Proteomes" id="UP000564644"/>
    </source>
</evidence>
<evidence type="ECO:0000256" key="2">
    <source>
        <dbReference type="ARBA" id="ARBA00005417"/>
    </source>
</evidence>
<keyword evidence="7" id="KW-0472">Membrane</keyword>
<dbReference type="InterPro" id="IPR017871">
    <property type="entry name" value="ABC_transporter-like_CS"/>
</dbReference>
<dbReference type="PROSITE" id="PS50893">
    <property type="entry name" value="ABC_TRANSPORTER_2"/>
    <property type="match status" value="1"/>
</dbReference>
<proteinExistence type="inferred from homology"/>
<dbReference type="InterPro" id="IPR013563">
    <property type="entry name" value="Oligopep_ABC_C"/>
</dbReference>
<dbReference type="FunFam" id="3.40.50.300:FF:000016">
    <property type="entry name" value="Oligopeptide ABC transporter ATP-binding component"/>
    <property type="match status" value="1"/>
</dbReference>
<reference evidence="9 10" key="1">
    <citation type="submission" date="2020-08" db="EMBL/GenBank/DDBJ databases">
        <title>Cohnella phylogeny.</title>
        <authorList>
            <person name="Dunlap C."/>
        </authorList>
    </citation>
    <scope>NUCLEOTIDE SEQUENCE [LARGE SCALE GENOMIC DNA]</scope>
    <source>
        <strain evidence="9 10">CBP 2801</strain>
    </source>
</reference>
<dbReference type="GO" id="GO:0016887">
    <property type="term" value="F:ATP hydrolysis activity"/>
    <property type="evidence" value="ECO:0007669"/>
    <property type="project" value="InterPro"/>
</dbReference>
<dbReference type="RefSeq" id="WP_185132239.1">
    <property type="nucleotide sequence ID" value="NZ_JACJVO010000034.1"/>
</dbReference>
<evidence type="ECO:0000256" key="6">
    <source>
        <dbReference type="ARBA" id="ARBA00022840"/>
    </source>
</evidence>
<evidence type="ECO:0000256" key="4">
    <source>
        <dbReference type="ARBA" id="ARBA00022475"/>
    </source>
</evidence>
<dbReference type="EMBL" id="JACJVO010000034">
    <property type="protein sequence ID" value="MBB6734581.1"/>
    <property type="molecule type" value="Genomic_DNA"/>
</dbReference>
<organism evidence="9 10">
    <name type="scientific">Cohnella zeiphila</name>
    <dbReference type="NCBI Taxonomy" id="2761120"/>
    <lineage>
        <taxon>Bacteria</taxon>
        <taxon>Bacillati</taxon>
        <taxon>Bacillota</taxon>
        <taxon>Bacilli</taxon>
        <taxon>Bacillales</taxon>
        <taxon>Paenibacillaceae</taxon>
        <taxon>Cohnella</taxon>
    </lineage>
</organism>
<sequence length="334" mass="36823">MTQHLLEVEGLKTEFKRGGGSVTAVAGVDFHIRKGEVLGLVGESGCGKSVTSLSIMRLLKDTPGKITGGSVRFEGTDLTKLSEKDMRRARGNDLAMIFQEPMTSLNPVLRIGLQLTEPIMLHLGYGRKKAREHAIHMLKLVGIPRAEEVIDEYPHQLSGGMRQRVMIAMAMSCNPKLLIADEPTTALDVTIQAQILDLMKRLKEEQEMGMLLITHDLGVVAEMCDRVVVMYAGRVVEEAPVQELFSNPKHPYTKGLIQSVPKLRQKVRRLESIKGNVPDLSQMPPGCKFAARCPFAMEKCVASEPELIPLAGASERKSRCWLTQDEAVEGGDRA</sequence>
<dbReference type="GO" id="GO:0005524">
    <property type="term" value="F:ATP binding"/>
    <property type="evidence" value="ECO:0007669"/>
    <property type="project" value="UniProtKB-KW"/>
</dbReference>
<dbReference type="InterPro" id="IPR003439">
    <property type="entry name" value="ABC_transporter-like_ATP-bd"/>
</dbReference>
<keyword evidence="5" id="KW-0547">Nucleotide-binding</keyword>
<dbReference type="Proteomes" id="UP000564644">
    <property type="component" value="Unassembled WGS sequence"/>
</dbReference>
<protein>
    <submittedName>
        <fullName evidence="9">ABC transporter ATP-binding protein</fullName>
    </submittedName>
</protein>
<dbReference type="PANTHER" id="PTHR43297:SF2">
    <property type="entry name" value="DIPEPTIDE TRANSPORT ATP-BINDING PROTEIN DPPD"/>
    <property type="match status" value="1"/>
</dbReference>
<evidence type="ECO:0000259" key="8">
    <source>
        <dbReference type="PROSITE" id="PS50893"/>
    </source>
</evidence>
<comment type="similarity">
    <text evidence="2">Belongs to the ABC transporter superfamily.</text>
</comment>
<dbReference type="InterPro" id="IPR027417">
    <property type="entry name" value="P-loop_NTPase"/>
</dbReference>
<keyword evidence="10" id="KW-1185">Reference proteome</keyword>
<evidence type="ECO:0000256" key="3">
    <source>
        <dbReference type="ARBA" id="ARBA00022448"/>
    </source>
</evidence>
<comment type="subcellular location">
    <subcellularLocation>
        <location evidence="1">Cell membrane</location>
        <topology evidence="1">Peripheral membrane protein</topology>
    </subcellularLocation>
</comment>
<dbReference type="Gene3D" id="3.40.50.300">
    <property type="entry name" value="P-loop containing nucleotide triphosphate hydrolases"/>
    <property type="match status" value="1"/>
</dbReference>
<evidence type="ECO:0000256" key="7">
    <source>
        <dbReference type="ARBA" id="ARBA00023136"/>
    </source>
</evidence>
<feature type="domain" description="ABC transporter" evidence="8">
    <location>
        <begin position="6"/>
        <end position="257"/>
    </location>
</feature>
<dbReference type="PANTHER" id="PTHR43297">
    <property type="entry name" value="OLIGOPEPTIDE TRANSPORT ATP-BINDING PROTEIN APPD"/>
    <property type="match status" value="1"/>
</dbReference>
<dbReference type="GO" id="GO:0015833">
    <property type="term" value="P:peptide transport"/>
    <property type="evidence" value="ECO:0007669"/>
    <property type="project" value="InterPro"/>
</dbReference>
<evidence type="ECO:0000256" key="1">
    <source>
        <dbReference type="ARBA" id="ARBA00004202"/>
    </source>
</evidence>
<comment type="caution">
    <text evidence="9">The sequence shown here is derived from an EMBL/GenBank/DDBJ whole genome shotgun (WGS) entry which is preliminary data.</text>
</comment>
<dbReference type="NCBIfam" id="TIGR01727">
    <property type="entry name" value="oligo_HPY"/>
    <property type="match status" value="1"/>
</dbReference>